<dbReference type="RefSeq" id="WP_041040849.1">
    <property type="nucleotide sequence ID" value="NZ_JXSL01000026.1"/>
</dbReference>
<protein>
    <recommendedName>
        <fullName evidence="4">Secreted protein</fullName>
    </recommendedName>
</protein>
<reference evidence="2 3" key="1">
    <citation type="submission" date="2015-01" db="EMBL/GenBank/DDBJ databases">
        <title>Genome Sequence of Magnetospirillum magnetotacticum Strain MS-1.</title>
        <authorList>
            <person name="Marinov G.K."/>
            <person name="Smalley M.D."/>
            <person name="DeSalvo G."/>
        </authorList>
    </citation>
    <scope>NUCLEOTIDE SEQUENCE [LARGE SCALE GENOMIC DNA]</scope>
    <source>
        <strain evidence="2 3">MS-1</strain>
    </source>
</reference>
<feature type="chain" id="PRO_5002159695" description="Secreted protein" evidence="1">
    <location>
        <begin position="27"/>
        <end position="123"/>
    </location>
</feature>
<dbReference type="EMBL" id="JXSL01000026">
    <property type="protein sequence ID" value="KIL99085.1"/>
    <property type="molecule type" value="Genomic_DNA"/>
</dbReference>
<keyword evidence="1" id="KW-0732">Signal</keyword>
<evidence type="ECO:0008006" key="4">
    <source>
        <dbReference type="Google" id="ProtNLM"/>
    </source>
</evidence>
<organism evidence="2 3">
    <name type="scientific">Paramagnetospirillum magnetotacticum MS-1</name>
    <dbReference type="NCBI Taxonomy" id="272627"/>
    <lineage>
        <taxon>Bacteria</taxon>
        <taxon>Pseudomonadati</taxon>
        <taxon>Pseudomonadota</taxon>
        <taxon>Alphaproteobacteria</taxon>
        <taxon>Rhodospirillales</taxon>
        <taxon>Magnetospirillaceae</taxon>
        <taxon>Paramagnetospirillum</taxon>
    </lineage>
</organism>
<dbReference type="STRING" id="272627.CCC_01878"/>
<evidence type="ECO:0000313" key="3">
    <source>
        <dbReference type="Proteomes" id="UP000031971"/>
    </source>
</evidence>
<evidence type="ECO:0000256" key="1">
    <source>
        <dbReference type="SAM" id="SignalP"/>
    </source>
</evidence>
<dbReference type="AlphaFoldDB" id="A0A0C2YWN6"/>
<dbReference type="Proteomes" id="UP000031971">
    <property type="component" value="Unassembled WGS sequence"/>
</dbReference>
<sequence length="123" mass="13291">MTASRLIPALVIALLAPPLSLGTVHAGEVTEAEACQTQLDELGANLRGAPMGAIGRPGQPPVKLDNGKWYPVSEIDSIRQELHRAARLCREGKTHEGLNELNLVRRHFDLAALPHPESHGVQK</sequence>
<evidence type="ECO:0000313" key="2">
    <source>
        <dbReference type="EMBL" id="KIL99085.1"/>
    </source>
</evidence>
<gene>
    <name evidence="2" type="ORF">CCC_01878</name>
</gene>
<dbReference type="OrthoDB" id="7352123at2"/>
<proteinExistence type="predicted"/>
<accession>A0A0C2YWN6</accession>
<name>A0A0C2YWN6_PARME</name>
<comment type="caution">
    <text evidence="2">The sequence shown here is derived from an EMBL/GenBank/DDBJ whole genome shotgun (WGS) entry which is preliminary data.</text>
</comment>
<feature type="signal peptide" evidence="1">
    <location>
        <begin position="1"/>
        <end position="26"/>
    </location>
</feature>
<keyword evidence="3" id="KW-1185">Reference proteome</keyword>